<proteinExistence type="predicted"/>
<accession>X8BHA6</accession>
<dbReference type="AlphaFoldDB" id="X8BHA6"/>
<evidence type="ECO:0000313" key="1">
    <source>
        <dbReference type="EMBL" id="EUA42450.1"/>
    </source>
</evidence>
<sequence length="44" mass="4716">MLSMRRAEVVRDYGGVSAADRRAERRRKLLAAGGASGANAESPR</sequence>
<dbReference type="EMBL" id="JAOB01000042">
    <property type="protein sequence ID" value="EUA42450.1"/>
    <property type="molecule type" value="Genomic_DNA"/>
</dbReference>
<dbReference type="PATRIC" id="fig|1299334.3.peg.4469"/>
<gene>
    <name evidence="1" type="ORF">I553_6310</name>
</gene>
<reference evidence="1" key="1">
    <citation type="submission" date="2014-01" db="EMBL/GenBank/DDBJ databases">
        <authorList>
            <person name="Brown-Elliot B."/>
            <person name="Wallace R."/>
            <person name="Lenaerts A."/>
            <person name="Ordway D."/>
            <person name="DeGroote M.A."/>
            <person name="Parker T."/>
            <person name="Sizemore C."/>
            <person name="Tallon L.J."/>
            <person name="Sadzewicz L.K."/>
            <person name="Sengamalay N."/>
            <person name="Fraser C.M."/>
            <person name="Hine E."/>
            <person name="Shefchek K.A."/>
            <person name="Das S.P."/>
            <person name="Tettelin H."/>
        </authorList>
    </citation>
    <scope>NUCLEOTIDE SEQUENCE [LARGE SCALE GENOMIC DNA]</scope>
    <source>
        <strain evidence="1">4042</strain>
    </source>
</reference>
<protein>
    <submittedName>
        <fullName evidence="1">Uncharacterized protein</fullName>
    </submittedName>
</protein>
<comment type="caution">
    <text evidence="1">The sequence shown here is derived from an EMBL/GenBank/DDBJ whole genome shotgun (WGS) entry which is preliminary data.</text>
</comment>
<organism evidence="1">
    <name type="scientific">Mycobacterium xenopi 4042</name>
    <dbReference type="NCBI Taxonomy" id="1299334"/>
    <lineage>
        <taxon>Bacteria</taxon>
        <taxon>Bacillati</taxon>
        <taxon>Actinomycetota</taxon>
        <taxon>Actinomycetes</taxon>
        <taxon>Mycobacteriales</taxon>
        <taxon>Mycobacteriaceae</taxon>
        <taxon>Mycobacterium</taxon>
    </lineage>
</organism>
<name>X8BHA6_MYCXE</name>